<protein>
    <submittedName>
        <fullName evidence="3">Uncharacterized protein LOC120257928</fullName>
    </submittedName>
</protein>
<evidence type="ECO:0000256" key="1">
    <source>
        <dbReference type="SAM" id="MobiDB-lite"/>
    </source>
</evidence>
<accession>A0AB40B249</accession>
<feature type="compositionally biased region" description="Acidic residues" evidence="1">
    <location>
        <begin position="28"/>
        <end position="37"/>
    </location>
</feature>
<dbReference type="GeneID" id="120257928"/>
<evidence type="ECO:0000313" key="3">
    <source>
        <dbReference type="RefSeq" id="XP_039121168.1"/>
    </source>
</evidence>
<reference evidence="3" key="1">
    <citation type="submission" date="2025-08" db="UniProtKB">
        <authorList>
            <consortium name="RefSeq"/>
        </authorList>
    </citation>
    <scope>IDENTIFICATION</scope>
</reference>
<feature type="region of interest" description="Disordered" evidence="1">
    <location>
        <begin position="26"/>
        <end position="52"/>
    </location>
</feature>
<organism evidence="2 3">
    <name type="scientific">Dioscorea cayennensis subsp. rotundata</name>
    <name type="common">White Guinea yam</name>
    <name type="synonym">Dioscorea rotundata</name>
    <dbReference type="NCBI Taxonomy" id="55577"/>
    <lineage>
        <taxon>Eukaryota</taxon>
        <taxon>Viridiplantae</taxon>
        <taxon>Streptophyta</taxon>
        <taxon>Embryophyta</taxon>
        <taxon>Tracheophyta</taxon>
        <taxon>Spermatophyta</taxon>
        <taxon>Magnoliopsida</taxon>
        <taxon>Liliopsida</taxon>
        <taxon>Dioscoreales</taxon>
        <taxon>Dioscoreaceae</taxon>
        <taxon>Dioscorea</taxon>
    </lineage>
</organism>
<gene>
    <name evidence="3" type="primary">LOC120257928</name>
</gene>
<keyword evidence="2" id="KW-1185">Reference proteome</keyword>
<dbReference type="AlphaFoldDB" id="A0AB40B249"/>
<dbReference type="RefSeq" id="XP_039121168.1">
    <property type="nucleotide sequence ID" value="XM_039265234.1"/>
</dbReference>
<sequence length="130" mass="14583">MNIVDQPHKPDKVLDLHQRAVENLESILSEDDAESEGSDCSMSESDEYDEDLEMEDEVDDSTTLSMYQEGLRKENLVRKGSVLSTMSQKKGRLGEDLISLVGIVGVPLAKKKFSEFVGFSKKIILTCLLW</sequence>
<dbReference type="Proteomes" id="UP001515500">
    <property type="component" value="Chromosome 4"/>
</dbReference>
<evidence type="ECO:0000313" key="2">
    <source>
        <dbReference type="Proteomes" id="UP001515500"/>
    </source>
</evidence>
<name>A0AB40B249_DIOCR</name>
<proteinExistence type="predicted"/>